<reference evidence="2 3" key="1">
    <citation type="submission" date="2019-10" db="EMBL/GenBank/DDBJ databases">
        <title>A soil myxobacterium in the family Polyangiaceae.</title>
        <authorList>
            <person name="Li Y."/>
            <person name="Wang J."/>
        </authorList>
    </citation>
    <scope>NUCLEOTIDE SEQUENCE [LARGE SCALE GENOMIC DNA]</scope>
    <source>
        <strain evidence="2 3">DSM 14734</strain>
    </source>
</reference>
<dbReference type="Proteomes" id="UP000440224">
    <property type="component" value="Unassembled WGS sequence"/>
</dbReference>
<name>A0A6N7PVJ6_9BACT</name>
<dbReference type="AlphaFoldDB" id="A0A6N7PVJ6"/>
<evidence type="ECO:0000313" key="2">
    <source>
        <dbReference type="EMBL" id="MRG92831.1"/>
    </source>
</evidence>
<organism evidence="2 3">
    <name type="scientific">Polyangium spumosum</name>
    <dbReference type="NCBI Taxonomy" id="889282"/>
    <lineage>
        <taxon>Bacteria</taxon>
        <taxon>Pseudomonadati</taxon>
        <taxon>Myxococcota</taxon>
        <taxon>Polyangia</taxon>
        <taxon>Polyangiales</taxon>
        <taxon>Polyangiaceae</taxon>
        <taxon>Polyangium</taxon>
    </lineage>
</organism>
<sequence>MAPWLRIVLWVVAIVAPGGFALLPLLAGEHVKRRRDERSRALAASSVEAGP</sequence>
<keyword evidence="3" id="KW-1185">Reference proteome</keyword>
<evidence type="ECO:0000313" key="3">
    <source>
        <dbReference type="Proteomes" id="UP000440224"/>
    </source>
</evidence>
<dbReference type="EMBL" id="WJIE01000003">
    <property type="protein sequence ID" value="MRG92831.1"/>
    <property type="molecule type" value="Genomic_DNA"/>
</dbReference>
<keyword evidence="1" id="KW-0472">Membrane</keyword>
<comment type="caution">
    <text evidence="2">The sequence shown here is derived from an EMBL/GenBank/DDBJ whole genome shotgun (WGS) entry which is preliminary data.</text>
</comment>
<accession>A0A6N7PVJ6</accession>
<protein>
    <submittedName>
        <fullName evidence="2">Uncharacterized protein</fullName>
    </submittedName>
</protein>
<keyword evidence="1" id="KW-1133">Transmembrane helix</keyword>
<dbReference type="RefSeq" id="WP_153819660.1">
    <property type="nucleotide sequence ID" value="NZ_WJIE01000003.1"/>
</dbReference>
<proteinExistence type="predicted"/>
<evidence type="ECO:0000256" key="1">
    <source>
        <dbReference type="SAM" id="Phobius"/>
    </source>
</evidence>
<gene>
    <name evidence="2" type="ORF">GF068_12950</name>
</gene>
<keyword evidence="1" id="KW-0812">Transmembrane</keyword>
<feature type="transmembrane region" description="Helical" evidence="1">
    <location>
        <begin position="6"/>
        <end position="28"/>
    </location>
</feature>